<evidence type="ECO:0000313" key="4">
    <source>
        <dbReference type="Proteomes" id="UP000183900"/>
    </source>
</evidence>
<dbReference type="OrthoDB" id="5642573at2"/>
<protein>
    <submittedName>
        <fullName evidence="3">Methyltransferase domain</fullName>
    </submittedName>
</protein>
<organism evidence="3 4">
    <name type="scientific">Pannonibacter indicus</name>
    <dbReference type="NCBI Taxonomy" id="466044"/>
    <lineage>
        <taxon>Bacteria</taxon>
        <taxon>Pseudomonadati</taxon>
        <taxon>Pseudomonadota</taxon>
        <taxon>Alphaproteobacteria</taxon>
        <taxon>Hyphomicrobiales</taxon>
        <taxon>Stappiaceae</taxon>
        <taxon>Pannonibacter</taxon>
    </lineage>
</organism>
<dbReference type="PANTHER" id="PTHR43861">
    <property type="entry name" value="TRANS-ACONITATE 2-METHYLTRANSFERASE-RELATED"/>
    <property type="match status" value="1"/>
</dbReference>
<feature type="domain" description="Methyltransferase" evidence="2">
    <location>
        <begin position="43"/>
        <end position="137"/>
    </location>
</feature>
<keyword evidence="3" id="KW-0489">Methyltransferase</keyword>
<dbReference type="Gene3D" id="3.40.50.150">
    <property type="entry name" value="Vaccinia Virus protein VP39"/>
    <property type="match status" value="1"/>
</dbReference>
<dbReference type="GO" id="GO:0032259">
    <property type="term" value="P:methylation"/>
    <property type="evidence" value="ECO:0007669"/>
    <property type="project" value="UniProtKB-KW"/>
</dbReference>
<dbReference type="EMBL" id="CYHE01000008">
    <property type="protein sequence ID" value="CUA97919.1"/>
    <property type="molecule type" value="Genomic_DNA"/>
</dbReference>
<dbReference type="GO" id="GO:0008168">
    <property type="term" value="F:methyltransferase activity"/>
    <property type="evidence" value="ECO:0007669"/>
    <property type="project" value="UniProtKB-KW"/>
</dbReference>
<gene>
    <name evidence="3" type="ORF">Ga0061067_108140</name>
</gene>
<dbReference type="RefSeq" id="WP_055456166.1">
    <property type="nucleotide sequence ID" value="NZ_CYHE01000008.1"/>
</dbReference>
<dbReference type="Pfam" id="PF13649">
    <property type="entry name" value="Methyltransf_25"/>
    <property type="match status" value="1"/>
</dbReference>
<accession>A0A0K6I443</accession>
<dbReference type="Proteomes" id="UP000183900">
    <property type="component" value="Unassembled WGS sequence"/>
</dbReference>
<evidence type="ECO:0000313" key="3">
    <source>
        <dbReference type="EMBL" id="CUA97919.1"/>
    </source>
</evidence>
<dbReference type="InterPro" id="IPR029063">
    <property type="entry name" value="SAM-dependent_MTases_sf"/>
</dbReference>
<dbReference type="InterPro" id="IPR041698">
    <property type="entry name" value="Methyltransf_25"/>
</dbReference>
<evidence type="ECO:0000259" key="2">
    <source>
        <dbReference type="Pfam" id="PF13649"/>
    </source>
</evidence>
<dbReference type="AlphaFoldDB" id="A0A0K6I443"/>
<sequence length="210" mass="22982">MNRDAEFWDRAAEKYARSPIKDIKSYEYTLERTRSFLPPHAGVLEAGCGTGTTALRLAGSTAHILGTDISAAMIEIARRKLLEPDAPVNVTFEVAALDDESLPEGPFDAVMAFNILHLSRNLDAALAALARRVRPGGLFISKTVCLSDSPYRLLRPVLGLMKLAGKAPHVLFLSRKLLDDRVTAHGFEILETGDFPASPPCHFIVARRMA</sequence>
<proteinExistence type="predicted"/>
<name>A0A0K6I443_9HYPH</name>
<keyword evidence="4" id="KW-1185">Reference proteome</keyword>
<evidence type="ECO:0000256" key="1">
    <source>
        <dbReference type="ARBA" id="ARBA00022679"/>
    </source>
</evidence>
<keyword evidence="1 3" id="KW-0808">Transferase</keyword>
<dbReference type="CDD" id="cd02440">
    <property type="entry name" value="AdoMet_MTases"/>
    <property type="match status" value="1"/>
</dbReference>
<reference evidence="4" key="1">
    <citation type="submission" date="2015-08" db="EMBL/GenBank/DDBJ databases">
        <authorList>
            <person name="Varghese N."/>
        </authorList>
    </citation>
    <scope>NUCLEOTIDE SEQUENCE [LARGE SCALE GENOMIC DNA]</scope>
    <source>
        <strain evidence="4">DSM 23407</strain>
    </source>
</reference>
<dbReference type="SUPFAM" id="SSF53335">
    <property type="entry name" value="S-adenosyl-L-methionine-dependent methyltransferases"/>
    <property type="match status" value="1"/>
</dbReference>